<dbReference type="InterPro" id="IPR036116">
    <property type="entry name" value="FN3_sf"/>
</dbReference>
<protein>
    <recommendedName>
        <fullName evidence="2">Fibronectin type-III domain-containing protein</fullName>
    </recommendedName>
</protein>
<dbReference type="InterPro" id="IPR013783">
    <property type="entry name" value="Ig-like_fold"/>
</dbReference>
<feature type="domain" description="Fibronectin type-III" evidence="2">
    <location>
        <begin position="1"/>
        <end position="70"/>
    </location>
</feature>
<dbReference type="PANTHER" id="PTHR46708">
    <property type="entry name" value="TENASCIN"/>
    <property type="match status" value="1"/>
</dbReference>
<evidence type="ECO:0000256" key="1">
    <source>
        <dbReference type="ARBA" id="ARBA00022737"/>
    </source>
</evidence>
<dbReference type="AlphaFoldDB" id="A0AAD6B7B9"/>
<dbReference type="InterPro" id="IPR050991">
    <property type="entry name" value="ECM_Regulatory_Proteins"/>
</dbReference>
<organism evidence="3 4">
    <name type="scientific">Pogonophryne albipinna</name>
    <dbReference type="NCBI Taxonomy" id="1090488"/>
    <lineage>
        <taxon>Eukaryota</taxon>
        <taxon>Metazoa</taxon>
        <taxon>Chordata</taxon>
        <taxon>Craniata</taxon>
        <taxon>Vertebrata</taxon>
        <taxon>Euteleostomi</taxon>
        <taxon>Actinopterygii</taxon>
        <taxon>Neopterygii</taxon>
        <taxon>Teleostei</taxon>
        <taxon>Neoteleostei</taxon>
        <taxon>Acanthomorphata</taxon>
        <taxon>Eupercaria</taxon>
        <taxon>Perciformes</taxon>
        <taxon>Notothenioidei</taxon>
        <taxon>Pogonophryne</taxon>
    </lineage>
</organism>
<keyword evidence="4" id="KW-1185">Reference proteome</keyword>
<dbReference type="Pfam" id="PF00041">
    <property type="entry name" value="fn3"/>
    <property type="match status" value="3"/>
</dbReference>
<dbReference type="SUPFAM" id="SSF49265">
    <property type="entry name" value="Fibronectin type III"/>
    <property type="match status" value="2"/>
</dbReference>
<feature type="domain" description="Fibronectin type-III" evidence="2">
    <location>
        <begin position="158"/>
        <end position="241"/>
    </location>
</feature>
<dbReference type="PROSITE" id="PS50853">
    <property type="entry name" value="FN3"/>
    <property type="match status" value="3"/>
</dbReference>
<dbReference type="SMART" id="SM00060">
    <property type="entry name" value="FN3"/>
    <property type="match status" value="3"/>
</dbReference>
<reference evidence="3" key="1">
    <citation type="submission" date="2022-11" db="EMBL/GenBank/DDBJ databases">
        <title>Chromosome-level genome of Pogonophryne albipinna.</title>
        <authorList>
            <person name="Jo E."/>
        </authorList>
    </citation>
    <scope>NUCLEOTIDE SEQUENCE</scope>
    <source>
        <strain evidence="3">SGF0006</strain>
        <tissue evidence="3">Muscle</tissue>
    </source>
</reference>
<comment type="caution">
    <text evidence="3">The sequence shown here is derived from an EMBL/GenBank/DDBJ whole genome shotgun (WGS) entry which is preliminary data.</text>
</comment>
<feature type="domain" description="Fibronectin type-III" evidence="2">
    <location>
        <begin position="71"/>
        <end position="157"/>
    </location>
</feature>
<gene>
    <name evidence="3" type="ORF">JOQ06_002626</name>
</gene>
<accession>A0AAD6B7B9</accession>
<dbReference type="Proteomes" id="UP001219934">
    <property type="component" value="Unassembled WGS sequence"/>
</dbReference>
<dbReference type="CDD" id="cd00063">
    <property type="entry name" value="FN3"/>
    <property type="match status" value="3"/>
</dbReference>
<name>A0AAD6B7B9_9TELE</name>
<sequence length="241" mass="25909">MWNKPDGNSSSYRVQWSDGNVTKSDKVTETNITITDLTAGVQYDINVTAVAGDGSTEGQSTTVSQYTKPEVVRNLSVTEITTSSISVMWNKPDGNSSSYRVHWSDGNVPKSDKVNQRQINITDLTAGVHYDINVTAVAGDGSTEGQSTTVSRYTKPEVVRNLSVTEITTSSISVMWNKPEGNSSSYRVQWSDGNVPKSENVTETNITITDLTAGVQYGINVTAVAGDGSTEGESATVSRYT</sequence>
<evidence type="ECO:0000313" key="3">
    <source>
        <dbReference type="EMBL" id="KAJ4937999.1"/>
    </source>
</evidence>
<evidence type="ECO:0000259" key="2">
    <source>
        <dbReference type="PROSITE" id="PS50853"/>
    </source>
</evidence>
<keyword evidence="1" id="KW-0677">Repeat</keyword>
<dbReference type="EMBL" id="JAPTMU010000009">
    <property type="protein sequence ID" value="KAJ4937999.1"/>
    <property type="molecule type" value="Genomic_DNA"/>
</dbReference>
<dbReference type="InterPro" id="IPR003961">
    <property type="entry name" value="FN3_dom"/>
</dbReference>
<dbReference type="Gene3D" id="2.60.40.10">
    <property type="entry name" value="Immunoglobulins"/>
    <property type="match status" value="3"/>
</dbReference>
<dbReference type="PANTHER" id="PTHR46708:SF11">
    <property type="entry name" value="RECEPTOR-TYPE TYROSINE-PROTEIN PHOSPHATASE ETA-LIKE"/>
    <property type="match status" value="1"/>
</dbReference>
<evidence type="ECO:0000313" key="4">
    <source>
        <dbReference type="Proteomes" id="UP001219934"/>
    </source>
</evidence>
<feature type="non-terminal residue" evidence="3">
    <location>
        <position position="1"/>
    </location>
</feature>
<proteinExistence type="predicted"/>